<protein>
    <submittedName>
        <fullName evidence="1">Uncharacterized protein</fullName>
    </submittedName>
</protein>
<dbReference type="GeneID" id="29122552"/>
<dbReference type="EMBL" id="KU594606">
    <property type="protein sequence ID" value="AMO43059.1"/>
    <property type="molecule type" value="Genomic_DNA"/>
</dbReference>
<dbReference type="RefSeq" id="YP_009301552.1">
    <property type="nucleotide sequence ID" value="NC_031235.1"/>
</dbReference>
<evidence type="ECO:0000313" key="2">
    <source>
        <dbReference type="Proteomes" id="UP000203157"/>
    </source>
</evidence>
<accession>A0A127KM91</accession>
<proteinExistence type="predicted"/>
<reference evidence="1 2" key="1">
    <citation type="submission" date="2016-01" db="EMBL/GenBank/DDBJ databases">
        <title>The genomic content and context of auxiliary metabolic genes in marine cyanophages.</title>
        <authorList>
            <person name="Marston M.F."/>
            <person name="Martiny J.B.H."/>
            <person name="Crummett L.T."/>
        </authorList>
    </citation>
    <scope>NUCLEOTIDE SEQUENCE [LARGE SCALE GENOMIC DNA]</scope>
    <source>
        <strain evidence="1">RW_108_0702</strain>
    </source>
</reference>
<dbReference type="KEGG" id="vg:29122552"/>
<evidence type="ECO:0000313" key="1">
    <source>
        <dbReference type="EMBL" id="AMO43059.1"/>
    </source>
</evidence>
<gene>
    <name evidence="1" type="ORF">R1080702_050</name>
</gene>
<sequence>MTFELLQPVTYRTTIGYISFISDRYVTICFVDRPDPTQRWGRYQANLVVYREFWNEIRCGLPEAEKEQAIAPRSSFLQLGRRELVGATH</sequence>
<name>A0A127KM91_9CAUD</name>
<dbReference type="OrthoDB" id="28202at10239"/>
<organism evidence="1 2">
    <name type="scientific">Cyanophage S-RIM32</name>
    <dbReference type="NCBI Taxonomy" id="1278479"/>
    <lineage>
        <taxon>Viruses</taxon>
        <taxon>Duplodnaviria</taxon>
        <taxon>Heunggongvirae</taxon>
        <taxon>Uroviricota</taxon>
        <taxon>Caudoviricetes</taxon>
        <taxon>Pantevenvirales</taxon>
        <taxon>Kyanoviridae</taxon>
        <taxon>Bristolvirus</taxon>
        <taxon>Bristolvirus rhodeisland</taxon>
    </lineage>
</organism>
<keyword evidence="2" id="KW-1185">Reference proteome</keyword>
<dbReference type="Proteomes" id="UP000203157">
    <property type="component" value="Segment"/>
</dbReference>